<sequence>MLQDMRKYAWLIIPLLVALLVGIVLGIAIPQNSLNTAIPLLGGWLFLPYSLSVFNGQYIDHTTHVPTWLIQLIFLSYLLAMLVAVGSTWGLRRTWKKSRALLWVLVMACVSVVVSIPVSLLAPSLNDNGLMITPALLFFAVWANLLFSALLGWGIGCLIPRGKREAALPLIIH</sequence>
<name>D6THW0_KTERA</name>
<evidence type="ECO:0000313" key="2">
    <source>
        <dbReference type="EMBL" id="EFH90930.1"/>
    </source>
</evidence>
<accession>D6THW0</accession>
<proteinExistence type="predicted"/>
<dbReference type="RefSeq" id="WP_007908701.1">
    <property type="nucleotide sequence ID" value="NZ_ADVG01000001.1"/>
</dbReference>
<dbReference type="EMBL" id="ADVG01000001">
    <property type="protein sequence ID" value="EFH90930.1"/>
    <property type="molecule type" value="Genomic_DNA"/>
</dbReference>
<feature type="transmembrane region" description="Helical" evidence="1">
    <location>
        <begin position="37"/>
        <end position="56"/>
    </location>
</feature>
<dbReference type="InParanoid" id="D6THW0"/>
<protein>
    <submittedName>
        <fullName evidence="2">Uncharacterized protein</fullName>
    </submittedName>
</protein>
<keyword evidence="3" id="KW-1185">Reference proteome</keyword>
<dbReference type="Proteomes" id="UP000004508">
    <property type="component" value="Unassembled WGS sequence"/>
</dbReference>
<gene>
    <name evidence="2" type="ORF">Krac_12572</name>
</gene>
<organism evidence="2 3">
    <name type="scientific">Ktedonobacter racemifer DSM 44963</name>
    <dbReference type="NCBI Taxonomy" id="485913"/>
    <lineage>
        <taxon>Bacteria</taxon>
        <taxon>Bacillati</taxon>
        <taxon>Chloroflexota</taxon>
        <taxon>Ktedonobacteria</taxon>
        <taxon>Ktedonobacterales</taxon>
        <taxon>Ktedonobacteraceae</taxon>
        <taxon>Ktedonobacter</taxon>
    </lineage>
</organism>
<feature type="transmembrane region" description="Helical" evidence="1">
    <location>
        <begin position="68"/>
        <end position="89"/>
    </location>
</feature>
<feature type="transmembrane region" description="Helical" evidence="1">
    <location>
        <begin position="135"/>
        <end position="159"/>
    </location>
</feature>
<evidence type="ECO:0000256" key="1">
    <source>
        <dbReference type="SAM" id="Phobius"/>
    </source>
</evidence>
<dbReference type="AlphaFoldDB" id="D6THW0"/>
<comment type="caution">
    <text evidence="2">The sequence shown here is derived from an EMBL/GenBank/DDBJ whole genome shotgun (WGS) entry which is preliminary data.</text>
</comment>
<feature type="transmembrane region" description="Helical" evidence="1">
    <location>
        <begin position="12"/>
        <end position="30"/>
    </location>
</feature>
<evidence type="ECO:0000313" key="3">
    <source>
        <dbReference type="Proteomes" id="UP000004508"/>
    </source>
</evidence>
<feature type="transmembrane region" description="Helical" evidence="1">
    <location>
        <begin position="101"/>
        <end position="123"/>
    </location>
</feature>
<keyword evidence="1" id="KW-1133">Transmembrane helix</keyword>
<keyword evidence="1" id="KW-0812">Transmembrane</keyword>
<keyword evidence="1" id="KW-0472">Membrane</keyword>
<reference evidence="2 3" key="1">
    <citation type="journal article" date="2011" name="Stand. Genomic Sci.">
        <title>Non-contiguous finished genome sequence and contextual data of the filamentous soil bacterium Ktedonobacter racemifer type strain (SOSP1-21).</title>
        <authorList>
            <person name="Chang Y.J."/>
            <person name="Land M."/>
            <person name="Hauser L."/>
            <person name="Chertkov O."/>
            <person name="Del Rio T.G."/>
            <person name="Nolan M."/>
            <person name="Copeland A."/>
            <person name="Tice H."/>
            <person name="Cheng J.F."/>
            <person name="Lucas S."/>
            <person name="Han C."/>
            <person name="Goodwin L."/>
            <person name="Pitluck S."/>
            <person name="Ivanova N."/>
            <person name="Ovchinikova G."/>
            <person name="Pati A."/>
            <person name="Chen A."/>
            <person name="Palaniappan K."/>
            <person name="Mavromatis K."/>
            <person name="Liolios K."/>
            <person name="Brettin T."/>
            <person name="Fiebig A."/>
            <person name="Rohde M."/>
            <person name="Abt B."/>
            <person name="Goker M."/>
            <person name="Detter J.C."/>
            <person name="Woyke T."/>
            <person name="Bristow J."/>
            <person name="Eisen J.A."/>
            <person name="Markowitz V."/>
            <person name="Hugenholtz P."/>
            <person name="Kyrpides N.C."/>
            <person name="Klenk H.P."/>
            <person name="Lapidus A."/>
        </authorList>
    </citation>
    <scope>NUCLEOTIDE SEQUENCE [LARGE SCALE GENOMIC DNA]</scope>
    <source>
        <strain evidence="3">DSM 44963</strain>
    </source>
</reference>